<dbReference type="SUPFAM" id="SSF52540">
    <property type="entry name" value="P-loop containing nucleoside triphosphate hydrolases"/>
    <property type="match status" value="1"/>
</dbReference>
<dbReference type="Gene3D" id="3.40.50.300">
    <property type="entry name" value="P-loop containing nucleotide triphosphate hydrolases"/>
    <property type="match status" value="1"/>
</dbReference>
<proteinExistence type="predicted"/>
<protein>
    <submittedName>
        <fullName evidence="1">Uncharacterized protein</fullName>
    </submittedName>
</protein>
<organism evidence="1 2">
    <name type="scientific">Stephania japonica</name>
    <dbReference type="NCBI Taxonomy" id="461633"/>
    <lineage>
        <taxon>Eukaryota</taxon>
        <taxon>Viridiplantae</taxon>
        <taxon>Streptophyta</taxon>
        <taxon>Embryophyta</taxon>
        <taxon>Tracheophyta</taxon>
        <taxon>Spermatophyta</taxon>
        <taxon>Magnoliopsida</taxon>
        <taxon>Ranunculales</taxon>
        <taxon>Menispermaceae</taxon>
        <taxon>Menispermoideae</taxon>
        <taxon>Cissampelideae</taxon>
        <taxon>Stephania</taxon>
    </lineage>
</organism>
<evidence type="ECO:0000313" key="2">
    <source>
        <dbReference type="Proteomes" id="UP001417504"/>
    </source>
</evidence>
<dbReference type="AlphaFoldDB" id="A0AAP0ENQ8"/>
<keyword evidence="2" id="KW-1185">Reference proteome</keyword>
<evidence type="ECO:0000313" key="1">
    <source>
        <dbReference type="EMBL" id="KAK9096634.1"/>
    </source>
</evidence>
<gene>
    <name evidence="1" type="ORF">Sjap_022131</name>
</gene>
<dbReference type="Proteomes" id="UP001417504">
    <property type="component" value="Unassembled WGS sequence"/>
</dbReference>
<dbReference type="InterPro" id="IPR027417">
    <property type="entry name" value="P-loop_NTPase"/>
</dbReference>
<dbReference type="EMBL" id="JBBNAE010000009">
    <property type="protein sequence ID" value="KAK9096634.1"/>
    <property type="molecule type" value="Genomic_DNA"/>
</dbReference>
<sequence length="245" mass="28354">MELKYKLQSSFAELKLLEKVLQSTCLLRFSLMLVRSCWIVETLSTLQKLNQLGKTLAFGIPTLVHVLCKKKLGDSGRACPWCSVLSPTRELAQQLYAMMLLARYLDLCGGHRAISHGIGLKVQPKQDDLLQSDNGECSWRHDILCSKVKEDSVDQEAAEVLEEEWLQLMAKLWHLEFLLLCMFYARKSWGIEGEHVLSVLYSHLQESLLNNFMFKFHVLLHVVEIMWVFIYMFEDRIPIAHLRIA</sequence>
<accession>A0AAP0ENQ8</accession>
<comment type="caution">
    <text evidence="1">The sequence shown here is derived from an EMBL/GenBank/DDBJ whole genome shotgun (WGS) entry which is preliminary data.</text>
</comment>
<name>A0AAP0ENQ8_9MAGN</name>
<reference evidence="1 2" key="1">
    <citation type="submission" date="2024-01" db="EMBL/GenBank/DDBJ databases">
        <title>Genome assemblies of Stephania.</title>
        <authorList>
            <person name="Yang L."/>
        </authorList>
    </citation>
    <scope>NUCLEOTIDE SEQUENCE [LARGE SCALE GENOMIC DNA]</scope>
    <source>
        <strain evidence="1">QJT</strain>
        <tissue evidence="1">Leaf</tissue>
    </source>
</reference>